<dbReference type="InterPro" id="IPR025159">
    <property type="entry name" value="AbiEi_N"/>
</dbReference>
<dbReference type="EMBL" id="SOEY01000021">
    <property type="protein sequence ID" value="TFB71946.1"/>
    <property type="molecule type" value="Genomic_DNA"/>
</dbReference>
<accession>A0A4R8UW75</accession>
<dbReference type="Pfam" id="PF13338">
    <property type="entry name" value="AbiEi_4"/>
    <property type="match status" value="1"/>
</dbReference>
<comment type="caution">
    <text evidence="3">The sequence shown here is derived from an EMBL/GenBank/DDBJ whole genome shotgun (WGS) entry which is preliminary data.</text>
</comment>
<dbReference type="Proteomes" id="UP000298173">
    <property type="component" value="Unassembled WGS sequence"/>
</dbReference>
<feature type="domain" description="AbiEi antitoxin N-terminal" evidence="2">
    <location>
        <begin position="93"/>
        <end position="134"/>
    </location>
</feature>
<evidence type="ECO:0000256" key="1">
    <source>
        <dbReference type="SAM" id="MobiDB-lite"/>
    </source>
</evidence>
<gene>
    <name evidence="3" type="ORF">E3O06_11000</name>
</gene>
<keyword evidence="4" id="KW-1185">Reference proteome</keyword>
<dbReference type="AlphaFoldDB" id="A0A4R8UW75"/>
<proteinExistence type="predicted"/>
<evidence type="ECO:0000259" key="2">
    <source>
        <dbReference type="Pfam" id="PF13338"/>
    </source>
</evidence>
<protein>
    <recommendedName>
        <fullName evidence="2">AbiEi antitoxin N-terminal domain-containing protein</fullName>
    </recommendedName>
</protein>
<feature type="region of interest" description="Disordered" evidence="1">
    <location>
        <begin position="1"/>
        <end position="40"/>
    </location>
</feature>
<organism evidence="3 4">
    <name type="scientific">Cryobacterium glaciale</name>
    <dbReference type="NCBI Taxonomy" id="1259145"/>
    <lineage>
        <taxon>Bacteria</taxon>
        <taxon>Bacillati</taxon>
        <taxon>Actinomycetota</taxon>
        <taxon>Actinomycetes</taxon>
        <taxon>Micrococcales</taxon>
        <taxon>Microbacteriaceae</taxon>
        <taxon>Cryobacterium</taxon>
    </lineage>
</organism>
<evidence type="ECO:0000313" key="4">
    <source>
        <dbReference type="Proteomes" id="UP000298173"/>
    </source>
</evidence>
<reference evidence="3 4" key="1">
    <citation type="submission" date="2019-03" db="EMBL/GenBank/DDBJ databases">
        <title>Genomics of glacier-inhabiting Cryobacterium strains.</title>
        <authorList>
            <person name="Liu Q."/>
            <person name="Xin Y.-H."/>
        </authorList>
    </citation>
    <scope>NUCLEOTIDE SEQUENCE [LARGE SCALE GENOMIC DNA]</scope>
    <source>
        <strain evidence="3 4">HLT2-23</strain>
    </source>
</reference>
<name>A0A4R8UW75_9MICO</name>
<evidence type="ECO:0000313" key="3">
    <source>
        <dbReference type="EMBL" id="TFB71946.1"/>
    </source>
</evidence>
<sequence length="412" mass="45581">MGPVANPSLSPTARTSGWRRALGRSATVSGPGPGNWDHDRSWSQFPKVGPVIARVGPPQQRPPPDFHSFSEFPSVVAAARRHWAMLEILNMANARNEGLILAESLREAGLTTYAVRALMAQGELVRIRRGIYALGAAWHSARSDDRYRLFVRATVLTAEQPLVLSHLSAAAVHNLPIIGPWPKVVHAINNDAAGGNSARFTTSHRSVVEPESVTVNGCVATTLKRTLVDVAATSSFLVGVTMMDHALRQEEERARTDRRYGAVGAPALSKEDLYTELSLVHPRSGGAKVRRVIDFATSLADNPGESLSRVRIAELGFEVPELQVCFVVNGHQYWVDFFWRSVGKMGEFDGKLKYTRGAILGDRDPADVVVAEKNRENLLRPHGKSFDRWDWDTAFSPRLFYEFMIQHDFPRA</sequence>